<evidence type="ECO:0000256" key="2">
    <source>
        <dbReference type="ARBA" id="ARBA00022840"/>
    </source>
</evidence>
<dbReference type="GO" id="GO:0006003">
    <property type="term" value="P:fructose 2,6-bisphosphate metabolic process"/>
    <property type="evidence" value="ECO:0007669"/>
    <property type="project" value="InterPro"/>
</dbReference>
<dbReference type="SUPFAM" id="SSF53254">
    <property type="entry name" value="Phosphoglycerate mutase-like"/>
    <property type="match status" value="1"/>
</dbReference>
<dbReference type="PRINTS" id="PR00991">
    <property type="entry name" value="6PFRUCTKNASE"/>
</dbReference>
<dbReference type="EMBL" id="PJQL01000033">
    <property type="protein sequence ID" value="RCI00927.1"/>
    <property type="molecule type" value="Genomic_DNA"/>
</dbReference>
<evidence type="ECO:0000313" key="6">
    <source>
        <dbReference type="Proteomes" id="UP000252139"/>
    </source>
</evidence>
<gene>
    <name evidence="5" type="ORF">CU097_015465</name>
</gene>
<feature type="domain" description="6-phosphofructo-2-kinase" evidence="4">
    <location>
        <begin position="90"/>
        <end position="305"/>
    </location>
</feature>
<evidence type="ECO:0000259" key="4">
    <source>
        <dbReference type="Pfam" id="PF01591"/>
    </source>
</evidence>
<dbReference type="GO" id="GO:0005829">
    <property type="term" value="C:cytosol"/>
    <property type="evidence" value="ECO:0007669"/>
    <property type="project" value="TreeGrafter"/>
</dbReference>
<dbReference type="AlphaFoldDB" id="A0A367KFI6"/>
<feature type="region of interest" description="Disordered" evidence="3">
    <location>
        <begin position="366"/>
        <end position="392"/>
    </location>
</feature>
<dbReference type="GO" id="GO:0003873">
    <property type="term" value="F:6-phosphofructo-2-kinase activity"/>
    <property type="evidence" value="ECO:0007669"/>
    <property type="project" value="InterPro"/>
</dbReference>
<dbReference type="Pfam" id="PF00300">
    <property type="entry name" value="His_Phos_1"/>
    <property type="match status" value="2"/>
</dbReference>
<protein>
    <recommendedName>
        <fullName evidence="4">6-phosphofructo-2-kinase domain-containing protein</fullName>
    </recommendedName>
</protein>
<dbReference type="Pfam" id="PF01591">
    <property type="entry name" value="6PF2K"/>
    <property type="match status" value="1"/>
</dbReference>
<keyword evidence="6" id="KW-1185">Reference proteome</keyword>
<dbReference type="PANTHER" id="PTHR10606">
    <property type="entry name" value="6-PHOSPHOFRUCTO-2-KINASE/FRUCTOSE-2,6-BISPHOSPHATASE"/>
    <property type="match status" value="1"/>
</dbReference>
<dbReference type="SUPFAM" id="SSF52540">
    <property type="entry name" value="P-loop containing nucleoside triphosphate hydrolases"/>
    <property type="match status" value="1"/>
</dbReference>
<dbReference type="OrthoDB" id="267323at2759"/>
<comment type="caution">
    <text evidence="5">The sequence shown here is derived from an EMBL/GenBank/DDBJ whole genome shotgun (WGS) entry which is preliminary data.</text>
</comment>
<dbReference type="Proteomes" id="UP000252139">
    <property type="component" value="Unassembled WGS sequence"/>
</dbReference>
<dbReference type="CDD" id="cd07067">
    <property type="entry name" value="HP_PGM_like"/>
    <property type="match status" value="1"/>
</dbReference>
<dbReference type="InterPro" id="IPR013079">
    <property type="entry name" value="6Phosfructo_kin"/>
</dbReference>
<evidence type="ECO:0000256" key="3">
    <source>
        <dbReference type="SAM" id="MobiDB-lite"/>
    </source>
</evidence>
<dbReference type="InterPro" id="IPR001345">
    <property type="entry name" value="PG/BPGM_mutase_AS"/>
</dbReference>
<accession>A0A367KFI6</accession>
<dbReference type="PANTHER" id="PTHR10606:SF32">
    <property type="entry name" value="6-PHOSPHOFRUCTO-2-KINASE 1"/>
    <property type="match status" value="1"/>
</dbReference>
<dbReference type="FunFam" id="3.40.50.300:FF:000644">
    <property type="entry name" value="GpmB, Fructose-2,6-bisphosphatase"/>
    <property type="match status" value="1"/>
</dbReference>
<dbReference type="InterPro" id="IPR003094">
    <property type="entry name" value="6Pfruct_kin"/>
</dbReference>
<evidence type="ECO:0000313" key="5">
    <source>
        <dbReference type="EMBL" id="RCI00927.1"/>
    </source>
</evidence>
<dbReference type="GO" id="GO:0006000">
    <property type="term" value="P:fructose metabolic process"/>
    <property type="evidence" value="ECO:0007669"/>
    <property type="project" value="InterPro"/>
</dbReference>
<organism evidence="5 6">
    <name type="scientific">Rhizopus azygosporus</name>
    <name type="common">Rhizopus microsporus var. azygosporus</name>
    <dbReference type="NCBI Taxonomy" id="86630"/>
    <lineage>
        <taxon>Eukaryota</taxon>
        <taxon>Fungi</taxon>
        <taxon>Fungi incertae sedis</taxon>
        <taxon>Mucoromycota</taxon>
        <taxon>Mucoromycotina</taxon>
        <taxon>Mucoromycetes</taxon>
        <taxon>Mucorales</taxon>
        <taxon>Mucorineae</taxon>
        <taxon>Rhizopodaceae</taxon>
        <taxon>Rhizopus</taxon>
    </lineage>
</organism>
<dbReference type="InterPro" id="IPR013078">
    <property type="entry name" value="His_Pase_superF_clade-1"/>
</dbReference>
<dbReference type="GO" id="GO:0005524">
    <property type="term" value="F:ATP binding"/>
    <property type="evidence" value="ECO:0007669"/>
    <property type="project" value="UniProtKB-KW"/>
</dbReference>
<keyword evidence="2" id="KW-0067">ATP-binding</keyword>
<dbReference type="PROSITE" id="PS00175">
    <property type="entry name" value="PG_MUTASE"/>
    <property type="match status" value="1"/>
</dbReference>
<dbReference type="InterPro" id="IPR027417">
    <property type="entry name" value="P-loop_NTPase"/>
</dbReference>
<evidence type="ECO:0000256" key="1">
    <source>
        <dbReference type="ARBA" id="ARBA00022741"/>
    </source>
</evidence>
<sequence>MFKHDHLRKALPVLKTDKEVEEEGFERLSLDLPSFHVTEEPESIKKTNDPIVKTRLAERSGPYVARHSIGFDVPGAVHTIMTPRLKTERQLDSKLVVIMVGLPARGKSYIVKKLRRYLNWLQYETKVFNVGNARRVNEASHQHDQSANFFDPKNKEGAKIRDELALMVLEQLIDWLKSGGRVAIHDATNSTIQRRKLLIDRLSREPEIKILLLESVCTDKNVLERNFRLKLSGPDYKDKDPVAALSDFRHRVANYERAYEPVGEWEEENDIQYCKLVNVGKKVIAYNISGYLSGQCIFYLMNFNLAERQIFVTRHGESEDNLTGKIGGDAPLSAKGRKFSKALARFVKSRRIAFALDLAERKIKEEEELNDPTRSSDEEEEDKKEDKVKKVKERAESISNSQFTIWTSMLKRSMQTAEAFDPDEYDIKHIRFLNEINSGSREGMTYEEIKLKYPQEFQARQENKLFYRYPGMGGESYIDVIHRLQSMIIELERMSQSCLIITHRVVLRILLGYLLEWSQTQMPHMLVPIHTVYELRPKPYGVELTIWSYNEETDDFEVMNEETQ</sequence>
<reference evidence="5 6" key="1">
    <citation type="journal article" date="2018" name="G3 (Bethesda)">
        <title>Phylogenetic and Phylogenomic Definition of Rhizopus Species.</title>
        <authorList>
            <person name="Gryganskyi A.P."/>
            <person name="Golan J."/>
            <person name="Dolatabadi S."/>
            <person name="Mondo S."/>
            <person name="Robb S."/>
            <person name="Idnurm A."/>
            <person name="Muszewska A."/>
            <person name="Steczkiewicz K."/>
            <person name="Masonjones S."/>
            <person name="Liao H.L."/>
            <person name="Gajdeczka M.T."/>
            <person name="Anike F."/>
            <person name="Vuek A."/>
            <person name="Anishchenko I.M."/>
            <person name="Voigt K."/>
            <person name="de Hoog G.S."/>
            <person name="Smith M.E."/>
            <person name="Heitman J."/>
            <person name="Vilgalys R."/>
            <person name="Stajich J.E."/>
        </authorList>
    </citation>
    <scope>NUCLEOTIDE SEQUENCE [LARGE SCALE GENOMIC DNA]</scope>
    <source>
        <strain evidence="5 6">CBS 357.93</strain>
    </source>
</reference>
<name>A0A367KFI6_RHIAZ</name>
<dbReference type="Gene3D" id="3.40.50.300">
    <property type="entry name" value="P-loop containing nucleotide triphosphate hydrolases"/>
    <property type="match status" value="1"/>
</dbReference>
<dbReference type="PIRSF" id="PIRSF000709">
    <property type="entry name" value="6PFK_2-Ptase"/>
    <property type="match status" value="1"/>
</dbReference>
<dbReference type="STRING" id="86630.A0A367KFI6"/>
<keyword evidence="1" id="KW-0547">Nucleotide-binding</keyword>
<dbReference type="SMART" id="SM00855">
    <property type="entry name" value="PGAM"/>
    <property type="match status" value="1"/>
</dbReference>
<dbReference type="InterPro" id="IPR029033">
    <property type="entry name" value="His_PPase_superfam"/>
</dbReference>
<proteinExistence type="predicted"/>
<dbReference type="Gene3D" id="3.40.50.1240">
    <property type="entry name" value="Phosphoglycerate mutase-like"/>
    <property type="match status" value="1"/>
</dbReference>